<organism evidence="7 8">
    <name type="scientific">Varanus komodoensis</name>
    <name type="common">Komodo dragon</name>
    <dbReference type="NCBI Taxonomy" id="61221"/>
    <lineage>
        <taxon>Eukaryota</taxon>
        <taxon>Metazoa</taxon>
        <taxon>Chordata</taxon>
        <taxon>Craniata</taxon>
        <taxon>Vertebrata</taxon>
        <taxon>Euteleostomi</taxon>
        <taxon>Lepidosauria</taxon>
        <taxon>Squamata</taxon>
        <taxon>Bifurcata</taxon>
        <taxon>Unidentata</taxon>
        <taxon>Episquamata</taxon>
        <taxon>Toxicofera</taxon>
        <taxon>Anguimorpha</taxon>
        <taxon>Paleoanguimorpha</taxon>
        <taxon>Varanoidea</taxon>
        <taxon>Varanidae</taxon>
        <taxon>Varanus</taxon>
    </lineage>
</organism>
<keyword evidence="8" id="KW-1185">Reference proteome</keyword>
<dbReference type="PANTHER" id="PTHR22791">
    <property type="entry name" value="RING-TYPE DOMAIN-CONTAINING PROTEIN"/>
    <property type="match status" value="1"/>
</dbReference>
<sequence>MGILKESDPGLGVWSTRRRRRPAAAFGSEERECRVCYNPFDPGARAPKLLACLHTFCQDCLSQMHRHQARGEAEGPGHRTALPEGRAQNLPLNTRLLPRLSPERLQLLPLTRAPAPVGITGSSCSAS</sequence>
<evidence type="ECO:0000313" key="8">
    <source>
        <dbReference type="Proteomes" id="UP000694545"/>
    </source>
</evidence>
<accession>A0A8D2L4E7</accession>
<dbReference type="Proteomes" id="UP000694545">
    <property type="component" value="Unplaced"/>
</dbReference>
<dbReference type="Pfam" id="PF13445">
    <property type="entry name" value="zf-RING_UBOX"/>
    <property type="match status" value="1"/>
</dbReference>
<keyword evidence="3" id="KW-0862">Zinc</keyword>
<dbReference type="Gene3D" id="3.30.40.10">
    <property type="entry name" value="Zinc/RING finger domain, C3HC4 (zinc finger)"/>
    <property type="match status" value="1"/>
</dbReference>
<dbReference type="InterPro" id="IPR051435">
    <property type="entry name" value="RING_finger_E3_ubiq-ligases"/>
</dbReference>
<dbReference type="InterPro" id="IPR001841">
    <property type="entry name" value="Znf_RING"/>
</dbReference>
<reference evidence="7" key="1">
    <citation type="submission" date="2025-08" db="UniProtKB">
        <authorList>
            <consortium name="Ensembl"/>
        </authorList>
    </citation>
    <scope>IDENTIFICATION</scope>
</reference>
<evidence type="ECO:0000256" key="5">
    <source>
        <dbReference type="SAM" id="MobiDB-lite"/>
    </source>
</evidence>
<dbReference type="PANTHER" id="PTHR22791:SF17">
    <property type="entry name" value="RING-TYPE DOMAIN-CONTAINING PROTEIN"/>
    <property type="match status" value="1"/>
</dbReference>
<dbReference type="PROSITE" id="PS50089">
    <property type="entry name" value="ZF_RING_2"/>
    <property type="match status" value="1"/>
</dbReference>
<keyword evidence="1" id="KW-0479">Metal-binding</keyword>
<keyword evidence="2 4" id="KW-0863">Zinc-finger</keyword>
<dbReference type="InterPro" id="IPR013083">
    <property type="entry name" value="Znf_RING/FYVE/PHD"/>
</dbReference>
<feature type="region of interest" description="Disordered" evidence="5">
    <location>
        <begin position="68"/>
        <end position="87"/>
    </location>
</feature>
<evidence type="ECO:0000259" key="6">
    <source>
        <dbReference type="PROSITE" id="PS50089"/>
    </source>
</evidence>
<evidence type="ECO:0000256" key="3">
    <source>
        <dbReference type="ARBA" id="ARBA00022833"/>
    </source>
</evidence>
<evidence type="ECO:0000256" key="2">
    <source>
        <dbReference type="ARBA" id="ARBA00022771"/>
    </source>
</evidence>
<evidence type="ECO:0000256" key="1">
    <source>
        <dbReference type="ARBA" id="ARBA00022723"/>
    </source>
</evidence>
<dbReference type="AlphaFoldDB" id="A0A8D2L4E7"/>
<reference evidence="7" key="2">
    <citation type="submission" date="2025-09" db="UniProtKB">
        <authorList>
            <consortium name="Ensembl"/>
        </authorList>
    </citation>
    <scope>IDENTIFICATION</scope>
</reference>
<dbReference type="PROSITE" id="PS00518">
    <property type="entry name" value="ZF_RING_1"/>
    <property type="match status" value="1"/>
</dbReference>
<proteinExistence type="predicted"/>
<dbReference type="SUPFAM" id="SSF57850">
    <property type="entry name" value="RING/U-box"/>
    <property type="match status" value="1"/>
</dbReference>
<name>A0A8D2L4E7_VARKO</name>
<evidence type="ECO:0000313" key="7">
    <source>
        <dbReference type="Ensembl" id="ENSVKKP00000016818.1"/>
    </source>
</evidence>
<dbReference type="GO" id="GO:0008270">
    <property type="term" value="F:zinc ion binding"/>
    <property type="evidence" value="ECO:0007669"/>
    <property type="project" value="UniProtKB-KW"/>
</dbReference>
<dbReference type="InterPro" id="IPR027370">
    <property type="entry name" value="Znf-RING_euk"/>
</dbReference>
<dbReference type="GO" id="GO:0016567">
    <property type="term" value="P:protein ubiquitination"/>
    <property type="evidence" value="ECO:0007669"/>
    <property type="project" value="TreeGrafter"/>
</dbReference>
<dbReference type="GO" id="GO:0061630">
    <property type="term" value="F:ubiquitin protein ligase activity"/>
    <property type="evidence" value="ECO:0007669"/>
    <property type="project" value="TreeGrafter"/>
</dbReference>
<feature type="domain" description="RING-type" evidence="6">
    <location>
        <begin position="33"/>
        <end position="79"/>
    </location>
</feature>
<dbReference type="Ensembl" id="ENSVKKT00000017238.1">
    <property type="protein sequence ID" value="ENSVKKP00000016818.1"/>
    <property type="gene ID" value="ENSVKKG00000011496.1"/>
</dbReference>
<protein>
    <recommendedName>
        <fullName evidence="6">RING-type domain-containing protein</fullName>
    </recommendedName>
</protein>
<evidence type="ECO:0000256" key="4">
    <source>
        <dbReference type="PROSITE-ProRule" id="PRU00175"/>
    </source>
</evidence>
<dbReference type="InterPro" id="IPR017907">
    <property type="entry name" value="Znf_RING_CS"/>
</dbReference>